<evidence type="ECO:0000256" key="5">
    <source>
        <dbReference type="SAM" id="Phobius"/>
    </source>
</evidence>
<reference evidence="6 7" key="1">
    <citation type="journal article" date="2008" name="Genome Biol.">
        <title>Encapsulated in silica: genome, proteome and physiology of the thermophilic bacterium Anoxybacillus flavithermus WK1.</title>
        <authorList>
            <person name="Saw J.H."/>
            <person name="Mountain B.W."/>
            <person name="Feng L."/>
            <person name="Omelchenko M.V."/>
            <person name="Hou S."/>
            <person name="Saito J.A."/>
            <person name="Stott M.B."/>
            <person name="Li D."/>
            <person name="Zhao G."/>
            <person name="Wu J."/>
            <person name="Galperin M.Y."/>
            <person name="Koonin E.V."/>
            <person name="Makarova K.S."/>
            <person name="Wolf Y.I."/>
            <person name="Rigden D.J."/>
            <person name="Dunfield P.F."/>
            <person name="Wang L."/>
            <person name="Alam M."/>
        </authorList>
    </citation>
    <scope>NUCLEOTIDE SEQUENCE [LARGE SCALE GENOMIC DNA]</scope>
    <source>
        <strain evidence="7">DSM 21510 / WK1</strain>
    </source>
</reference>
<feature type="transmembrane region" description="Helical" evidence="5">
    <location>
        <begin position="6"/>
        <end position="22"/>
    </location>
</feature>
<dbReference type="KEGG" id="afl:Aflv_0559"/>
<dbReference type="GO" id="GO:0016020">
    <property type="term" value="C:membrane"/>
    <property type="evidence" value="ECO:0007669"/>
    <property type="project" value="UniProtKB-SubCell"/>
</dbReference>
<dbReference type="InterPro" id="IPR003825">
    <property type="entry name" value="Colicin-V_CvpA"/>
</dbReference>
<name>B7GGY5_ANOFW</name>
<keyword evidence="2 5" id="KW-0812">Transmembrane</keyword>
<dbReference type="eggNOG" id="COG1286">
    <property type="taxonomic scope" value="Bacteria"/>
</dbReference>
<dbReference type="Proteomes" id="UP000000742">
    <property type="component" value="Chromosome"/>
</dbReference>
<dbReference type="PANTHER" id="PTHR37306">
    <property type="entry name" value="COLICIN V PRODUCTION PROTEIN"/>
    <property type="match status" value="1"/>
</dbReference>
<dbReference type="PANTHER" id="PTHR37306:SF1">
    <property type="entry name" value="COLICIN V PRODUCTION PROTEIN"/>
    <property type="match status" value="1"/>
</dbReference>
<evidence type="ECO:0000256" key="4">
    <source>
        <dbReference type="ARBA" id="ARBA00023136"/>
    </source>
</evidence>
<proteinExistence type="predicted"/>
<evidence type="ECO:0000256" key="3">
    <source>
        <dbReference type="ARBA" id="ARBA00022989"/>
    </source>
</evidence>
<dbReference type="GO" id="GO:0009403">
    <property type="term" value="P:toxin biosynthetic process"/>
    <property type="evidence" value="ECO:0007669"/>
    <property type="project" value="InterPro"/>
</dbReference>
<keyword evidence="3 5" id="KW-1133">Transmembrane helix</keyword>
<comment type="subcellular location">
    <subcellularLocation>
        <location evidence="1">Membrane</location>
        <topology evidence="1">Multi-pass membrane protein</topology>
    </subcellularLocation>
</comment>
<evidence type="ECO:0000256" key="1">
    <source>
        <dbReference type="ARBA" id="ARBA00004141"/>
    </source>
</evidence>
<keyword evidence="4 5" id="KW-0472">Membrane</keyword>
<dbReference type="HOGENOM" id="CLU_092720_3_0_9"/>
<feature type="transmembrane region" description="Helical" evidence="5">
    <location>
        <begin position="27"/>
        <end position="47"/>
    </location>
</feature>
<dbReference type="AlphaFoldDB" id="B7GGY5"/>
<accession>B7GGY5</accession>
<dbReference type="Pfam" id="PF02674">
    <property type="entry name" value="Colicin_V"/>
    <property type="match status" value="1"/>
</dbReference>
<dbReference type="STRING" id="491915.Aflv_0559"/>
<organism evidence="6 7">
    <name type="scientific">Anoxybacillus flavithermus (strain DSM 21510 / WK1)</name>
    <dbReference type="NCBI Taxonomy" id="491915"/>
    <lineage>
        <taxon>Bacteria</taxon>
        <taxon>Bacillati</taxon>
        <taxon>Bacillota</taxon>
        <taxon>Bacilli</taxon>
        <taxon>Bacillales</taxon>
        <taxon>Anoxybacillaceae</taxon>
        <taxon>Anoxybacillus</taxon>
    </lineage>
</organism>
<evidence type="ECO:0000313" key="6">
    <source>
        <dbReference type="EMBL" id="ACJ32940.1"/>
    </source>
</evidence>
<gene>
    <name evidence="6" type="ordered locus">Aflv_0559</name>
</gene>
<feature type="transmembrane region" description="Helical" evidence="5">
    <location>
        <begin position="121"/>
        <end position="145"/>
    </location>
</feature>
<protein>
    <submittedName>
        <fullName evidence="6">Membrane protein connecting MutS with cell-division Z-ring</fullName>
    </submittedName>
</protein>
<evidence type="ECO:0000313" key="7">
    <source>
        <dbReference type="Proteomes" id="UP000000742"/>
    </source>
</evidence>
<feature type="transmembrane region" description="Helical" evidence="5">
    <location>
        <begin position="81"/>
        <end position="109"/>
    </location>
</feature>
<dbReference type="EMBL" id="CP000922">
    <property type="protein sequence ID" value="ACJ32940.1"/>
    <property type="molecule type" value="Genomic_DNA"/>
</dbReference>
<evidence type="ECO:0000256" key="2">
    <source>
        <dbReference type="ARBA" id="ARBA00022692"/>
    </source>
</evidence>
<sequence>MMTAMIDLLICFILLMGLMIGLKRGFILQFIHMTGFLIAFIVAYNYYDQLAPRLKLWVPYPSFGDGETIKLLIESTNLDEAYYRAIAFAVLFFAAKIVMQVIGSMLDFVAQLPILKSVNRWAGGALGFIEVYLLLFLLLYVSALVPMSIIQQPLHDSFIASLIVKHTPVLSNFVKHMLVQYMA</sequence>